<feature type="domain" description="YgjP-like metallopeptidase" evidence="1">
    <location>
        <begin position="17"/>
        <end position="213"/>
    </location>
</feature>
<accession>A0A2U0SAA3</accession>
<keyword evidence="3" id="KW-1185">Reference proteome</keyword>
<organism evidence="2 3">
    <name type="scientific">Sphingomonas pokkalii</name>
    <dbReference type="NCBI Taxonomy" id="2175090"/>
    <lineage>
        <taxon>Bacteria</taxon>
        <taxon>Pseudomonadati</taxon>
        <taxon>Pseudomonadota</taxon>
        <taxon>Alphaproteobacteria</taxon>
        <taxon>Sphingomonadales</taxon>
        <taxon>Sphingomonadaceae</taxon>
        <taxon>Sphingomonas</taxon>
    </lineage>
</organism>
<comment type="caution">
    <text evidence="2">The sequence shown here is derived from an EMBL/GenBank/DDBJ whole genome shotgun (WGS) entry which is preliminary data.</text>
</comment>
<dbReference type="EMBL" id="QENQ01000001">
    <property type="protein sequence ID" value="PVX28254.1"/>
    <property type="molecule type" value="Genomic_DNA"/>
</dbReference>
<dbReference type="AlphaFoldDB" id="A0A2U0SAA3"/>
<dbReference type="RefSeq" id="WP_116467706.1">
    <property type="nucleotide sequence ID" value="NZ_QENQ01000001.1"/>
</dbReference>
<reference evidence="2 3" key="1">
    <citation type="submission" date="2018-05" db="EMBL/GenBank/DDBJ databases">
        <title>Description of Sphingomonas pokkalii sp nov, isolated from the rhizosphere of saline tolerant pokkali rice and its draft genome analysis.</title>
        <authorList>
            <person name="Menon R."/>
            <person name="Kumari S."/>
            <person name="Rameshkumar N."/>
        </authorList>
    </citation>
    <scope>NUCLEOTIDE SEQUENCE [LARGE SCALE GENOMIC DNA]</scope>
    <source>
        <strain evidence="2 3">L3B27</strain>
    </source>
</reference>
<dbReference type="GO" id="GO:0016787">
    <property type="term" value="F:hydrolase activity"/>
    <property type="evidence" value="ECO:0007669"/>
    <property type="project" value="UniProtKB-KW"/>
</dbReference>
<dbReference type="Proteomes" id="UP000245890">
    <property type="component" value="Unassembled WGS sequence"/>
</dbReference>
<dbReference type="Gene3D" id="3.30.2010.10">
    <property type="entry name" value="Metalloproteases ('zincins'), catalytic domain"/>
    <property type="match status" value="1"/>
</dbReference>
<dbReference type="Pfam" id="PF01863">
    <property type="entry name" value="YgjP-like"/>
    <property type="match status" value="1"/>
</dbReference>
<sequence>MIEGLEVIRHPRARRMRLAIDPRDGKVRLTIPPRASLAKAMQWAGEQQGWIAAQRKRLPGSRPFVPDARIPFEDGELTIVWPAPGVRGVRRVGDQLLCGGTEEGLSRRIERWLRAEALRILSEETAQYAALAGVRVTKVAIGDARSRWGSCASTGVIRYSWRLVLAPSAVRRATVAHEVAHRIHMHHGPDFHALVEQLYGADPTPHRHWLRRHGAALHWVGRA</sequence>
<protein>
    <submittedName>
        <fullName evidence="2">Metal-dependent hydrolase</fullName>
    </submittedName>
</protein>
<dbReference type="InterPro" id="IPR053136">
    <property type="entry name" value="UTP_pyrophosphatase-like"/>
</dbReference>
<gene>
    <name evidence="2" type="ORF">DD559_01960</name>
</gene>
<evidence type="ECO:0000313" key="2">
    <source>
        <dbReference type="EMBL" id="PVX28254.1"/>
    </source>
</evidence>
<dbReference type="PANTHER" id="PTHR30399">
    <property type="entry name" value="UNCHARACTERIZED PROTEIN YGJP"/>
    <property type="match status" value="1"/>
</dbReference>
<proteinExistence type="predicted"/>
<evidence type="ECO:0000259" key="1">
    <source>
        <dbReference type="Pfam" id="PF01863"/>
    </source>
</evidence>
<dbReference type="CDD" id="cd07344">
    <property type="entry name" value="M48_yhfN_like"/>
    <property type="match status" value="1"/>
</dbReference>
<evidence type="ECO:0000313" key="3">
    <source>
        <dbReference type="Proteomes" id="UP000245890"/>
    </source>
</evidence>
<dbReference type="InterPro" id="IPR002725">
    <property type="entry name" value="YgjP-like_metallopeptidase"/>
</dbReference>
<keyword evidence="2" id="KW-0378">Hydrolase</keyword>
<name>A0A2U0SAA3_9SPHN</name>
<dbReference type="PANTHER" id="PTHR30399:SF1">
    <property type="entry name" value="UTP PYROPHOSPHATASE"/>
    <property type="match status" value="1"/>
</dbReference>
<dbReference type="OrthoDB" id="9795402at2"/>